<comment type="subcellular location">
    <subcellularLocation>
        <location evidence="1 12">Mitochondrion membrane</location>
        <topology evidence="1 12">Single-pass membrane protein</topology>
    </subcellularLocation>
</comment>
<evidence type="ECO:0000256" key="5">
    <source>
        <dbReference type="ARBA" id="ARBA00022547"/>
    </source>
</evidence>
<evidence type="ECO:0000256" key="13">
    <source>
        <dbReference type="SAM" id="Phobius"/>
    </source>
</evidence>
<protein>
    <recommendedName>
        <fullName evidence="12">ATP synthase complex subunit 8</fullName>
    </recommendedName>
</protein>
<evidence type="ECO:0000256" key="8">
    <source>
        <dbReference type="ARBA" id="ARBA00022989"/>
    </source>
</evidence>
<accession>A0A346RIT6</accession>
<dbReference type="GO" id="GO:0015078">
    <property type="term" value="F:proton transmembrane transporter activity"/>
    <property type="evidence" value="ECO:0007669"/>
    <property type="project" value="InterPro"/>
</dbReference>
<evidence type="ECO:0000256" key="1">
    <source>
        <dbReference type="ARBA" id="ARBA00004304"/>
    </source>
</evidence>
<feature type="transmembrane region" description="Helical" evidence="13">
    <location>
        <begin position="12"/>
        <end position="31"/>
    </location>
</feature>
<evidence type="ECO:0000313" key="14">
    <source>
        <dbReference type="EMBL" id="AXS65983.1"/>
    </source>
</evidence>
<evidence type="ECO:0000256" key="4">
    <source>
        <dbReference type="ARBA" id="ARBA00022448"/>
    </source>
</evidence>
<evidence type="ECO:0000256" key="10">
    <source>
        <dbReference type="ARBA" id="ARBA00023128"/>
    </source>
</evidence>
<keyword evidence="10 12" id="KW-0496">Mitochondrion</keyword>
<evidence type="ECO:0000256" key="12">
    <source>
        <dbReference type="RuleBase" id="RU003661"/>
    </source>
</evidence>
<dbReference type="Pfam" id="PF00895">
    <property type="entry name" value="ATP-synt_8"/>
    <property type="match status" value="1"/>
</dbReference>
<name>A0A346RIT6_9CUCU</name>
<comment type="similarity">
    <text evidence="2 12">Belongs to the ATPase protein 8 family.</text>
</comment>
<dbReference type="GO" id="GO:0045259">
    <property type="term" value="C:proton-transporting ATP synthase complex"/>
    <property type="evidence" value="ECO:0007669"/>
    <property type="project" value="UniProtKB-KW"/>
</dbReference>
<sequence length="51" mass="6378">MPQMSPLNWISLFLMFSSLFIILMMMNYYIFMYNPHSPQMKKNKIKLNWKW</sequence>
<evidence type="ECO:0000256" key="2">
    <source>
        <dbReference type="ARBA" id="ARBA00008892"/>
    </source>
</evidence>
<geneLocation type="mitochondrion" evidence="14"/>
<keyword evidence="4 12" id="KW-0813">Transport</keyword>
<gene>
    <name evidence="14" type="primary">atp8</name>
</gene>
<dbReference type="GO" id="GO:0031966">
    <property type="term" value="C:mitochondrial membrane"/>
    <property type="evidence" value="ECO:0007669"/>
    <property type="project" value="UniProtKB-SubCell"/>
</dbReference>
<proteinExistence type="inferred from homology"/>
<evidence type="ECO:0000256" key="11">
    <source>
        <dbReference type="ARBA" id="ARBA00023136"/>
    </source>
</evidence>
<dbReference type="InterPro" id="IPR001421">
    <property type="entry name" value="ATP8_metazoa"/>
</dbReference>
<organism evidence="14">
    <name type="scientific">Curculionoidea sp. 6 KM-2017</name>
    <dbReference type="NCBI Taxonomy" id="2219419"/>
    <lineage>
        <taxon>Eukaryota</taxon>
        <taxon>Metazoa</taxon>
        <taxon>Ecdysozoa</taxon>
        <taxon>Arthropoda</taxon>
        <taxon>Hexapoda</taxon>
        <taxon>Insecta</taxon>
        <taxon>Pterygota</taxon>
        <taxon>Neoptera</taxon>
        <taxon>Endopterygota</taxon>
        <taxon>Coleoptera</taxon>
        <taxon>Polyphaga</taxon>
        <taxon>Cucujiformia</taxon>
    </lineage>
</organism>
<dbReference type="GO" id="GO:0015986">
    <property type="term" value="P:proton motive force-driven ATP synthesis"/>
    <property type="evidence" value="ECO:0007669"/>
    <property type="project" value="InterPro"/>
</dbReference>
<keyword evidence="7 12" id="KW-0375">Hydrogen ion transport</keyword>
<dbReference type="AlphaFoldDB" id="A0A346RIT6"/>
<dbReference type="EMBL" id="MG193459">
    <property type="protein sequence ID" value="AXS65983.1"/>
    <property type="molecule type" value="Genomic_DNA"/>
</dbReference>
<reference evidence="14" key="1">
    <citation type="journal article" date="2018" name="J. ISSAAS">
        <title>The contribution of mitochondrial metagenomics to large-scale data mining and phylogenetic analysis of Coleoptera.</title>
        <authorList>
            <person name="Miller K."/>
            <person name="Linard B."/>
            <person name="Motyka M."/>
            <person name="Bocek M."/>
            <person name="Vogler A.P."/>
        </authorList>
    </citation>
    <scope>NUCLEOTIDE SEQUENCE</scope>
</reference>
<evidence type="ECO:0000256" key="9">
    <source>
        <dbReference type="ARBA" id="ARBA00023065"/>
    </source>
</evidence>
<keyword evidence="9 12" id="KW-0406">Ion transport</keyword>
<evidence type="ECO:0000256" key="7">
    <source>
        <dbReference type="ARBA" id="ARBA00022781"/>
    </source>
</evidence>
<keyword evidence="6 12" id="KW-0812">Transmembrane</keyword>
<keyword evidence="11 13" id="KW-0472">Membrane</keyword>
<evidence type="ECO:0000256" key="3">
    <source>
        <dbReference type="ARBA" id="ARBA00011291"/>
    </source>
</evidence>
<keyword evidence="5 12" id="KW-0138">CF(0)</keyword>
<keyword evidence="8 13" id="KW-1133">Transmembrane helix</keyword>
<comment type="subunit">
    <text evidence="3">F-type ATPases have 2 components, CF(1) - the catalytic core - and CF(0) - the membrane proton channel.</text>
</comment>
<evidence type="ECO:0000256" key="6">
    <source>
        <dbReference type="ARBA" id="ARBA00022692"/>
    </source>
</evidence>